<dbReference type="STRING" id="52247.A0A4T0X1P3"/>
<protein>
    <recommendedName>
        <fullName evidence="8">Major facilitator superfamily (MFS) profile domain-containing protein</fullName>
    </recommendedName>
</protein>
<dbReference type="Gene3D" id="1.20.1250.20">
    <property type="entry name" value="MFS general substrate transporter like domains"/>
    <property type="match status" value="1"/>
</dbReference>
<keyword evidence="5 7" id="KW-0472">Membrane</keyword>
<feature type="transmembrane region" description="Helical" evidence="7">
    <location>
        <begin position="268"/>
        <end position="291"/>
    </location>
</feature>
<evidence type="ECO:0000256" key="4">
    <source>
        <dbReference type="ARBA" id="ARBA00022989"/>
    </source>
</evidence>
<dbReference type="InterPro" id="IPR020846">
    <property type="entry name" value="MFS_dom"/>
</dbReference>
<evidence type="ECO:0000256" key="7">
    <source>
        <dbReference type="SAM" id="Phobius"/>
    </source>
</evidence>
<sequence>MSDIERTDSTNSYKDKEANNSANDDQSVDVRPFQPDTNRHSSDSSSSGDENLRDLENGAIAVDESDDQKMMRVESHSQLSREISRKLTGAEHLNIDSSEPCPKMGGGRDYPPMLPDASDYTVAFDGTTDPLHPHNWPFKKKLAQCVIIGCNTFCISFGSAIFAQAVLPLAEIYHVAPVVTTLSVSLYVLGFATGPVIWAPLSELYGRRPVIVLSSLTFCCFNFAVACSDRLESILICRFFAGCLGAAPLVVVPASFADMFGNETRGTAIVIFSMCVFVGPLLAPFIGGFIVANHSLGWRWTEFLTGILAAASFVTIILWEVESHHPIILVHKARDIRRRTGNWGIHAPHDEFSLTVKEIVENNLARPIKMLFQEPILFFITLYNAFIYGMVYLFLTAYPIVFAEGYGMKPGVAELPYFGLVIGQFFGGFFCIYSERDYNAKMKASGGKIIPENRLPPMLVGAIAFPIGLLWFTWTGNYHHKVHWIVPTISGLFTGFGLITIFNPSMNYIIDAYLVFAASAMAANAVLRSAFGAAFPLFASFMFHNMGTNWAGLLLGLFAVALILCPLAFMKWGKQLRQKSKYAFDLT</sequence>
<keyword evidence="4 7" id="KW-1133">Transmembrane helix</keyword>
<feature type="compositionally biased region" description="Basic and acidic residues" evidence="6">
    <location>
        <begin position="1"/>
        <end position="18"/>
    </location>
</feature>
<dbReference type="GO" id="GO:0022857">
    <property type="term" value="F:transmembrane transporter activity"/>
    <property type="evidence" value="ECO:0007669"/>
    <property type="project" value="InterPro"/>
</dbReference>
<comment type="subcellular location">
    <subcellularLocation>
        <location evidence="1">Membrane</location>
        <topology evidence="1">Multi-pass membrane protein</topology>
    </subcellularLocation>
</comment>
<dbReference type="PROSITE" id="PS50850">
    <property type="entry name" value="MFS"/>
    <property type="match status" value="1"/>
</dbReference>
<dbReference type="GO" id="GO:0005886">
    <property type="term" value="C:plasma membrane"/>
    <property type="evidence" value="ECO:0007669"/>
    <property type="project" value="TreeGrafter"/>
</dbReference>
<dbReference type="InterPro" id="IPR036259">
    <property type="entry name" value="MFS_trans_sf"/>
</dbReference>
<feature type="transmembrane region" description="Helical" evidence="7">
    <location>
        <begin position="233"/>
        <end position="256"/>
    </location>
</feature>
<dbReference type="CDD" id="cd17323">
    <property type="entry name" value="MFS_Tpo1_MDR_like"/>
    <property type="match status" value="1"/>
</dbReference>
<keyword evidence="3 7" id="KW-0812">Transmembrane</keyword>
<feature type="transmembrane region" description="Helical" evidence="7">
    <location>
        <begin position="172"/>
        <end position="198"/>
    </location>
</feature>
<evidence type="ECO:0000313" key="10">
    <source>
        <dbReference type="Proteomes" id="UP000307173"/>
    </source>
</evidence>
<evidence type="ECO:0000259" key="8">
    <source>
        <dbReference type="PROSITE" id="PS50850"/>
    </source>
</evidence>
<evidence type="ECO:0000256" key="2">
    <source>
        <dbReference type="ARBA" id="ARBA00022448"/>
    </source>
</evidence>
<evidence type="ECO:0000256" key="3">
    <source>
        <dbReference type="ARBA" id="ARBA00022692"/>
    </source>
</evidence>
<proteinExistence type="predicted"/>
<feature type="transmembrane region" description="Helical" evidence="7">
    <location>
        <begin position="376"/>
        <end position="395"/>
    </location>
</feature>
<dbReference type="PANTHER" id="PTHR23502:SF31">
    <property type="entry name" value="POLYAMINE TRANSPORTER 1"/>
    <property type="match status" value="1"/>
</dbReference>
<dbReference type="Proteomes" id="UP000307173">
    <property type="component" value="Unassembled WGS sequence"/>
</dbReference>
<feature type="transmembrane region" description="Helical" evidence="7">
    <location>
        <begin position="484"/>
        <end position="502"/>
    </location>
</feature>
<dbReference type="EMBL" id="SELW01000369">
    <property type="protein sequence ID" value="TID28840.1"/>
    <property type="molecule type" value="Genomic_DNA"/>
</dbReference>
<name>A0A4T0X1P3_9ASCO</name>
<dbReference type="InterPro" id="IPR011701">
    <property type="entry name" value="MFS"/>
</dbReference>
<feature type="transmembrane region" description="Helical" evidence="7">
    <location>
        <begin position="455"/>
        <end position="472"/>
    </location>
</feature>
<gene>
    <name evidence="9" type="ORF">CANINC_002271</name>
</gene>
<accession>A0A4T0X1P3</accession>
<feature type="region of interest" description="Disordered" evidence="6">
    <location>
        <begin position="1"/>
        <end position="112"/>
    </location>
</feature>
<feature type="domain" description="Major facilitator superfamily (MFS) profile" evidence="8">
    <location>
        <begin position="144"/>
        <end position="574"/>
    </location>
</feature>
<dbReference type="SUPFAM" id="SSF103473">
    <property type="entry name" value="MFS general substrate transporter"/>
    <property type="match status" value="1"/>
</dbReference>
<feature type="transmembrane region" description="Helical" evidence="7">
    <location>
        <begin position="550"/>
        <end position="569"/>
    </location>
</feature>
<feature type="transmembrane region" description="Helical" evidence="7">
    <location>
        <begin position="303"/>
        <end position="321"/>
    </location>
</feature>
<evidence type="ECO:0000313" key="9">
    <source>
        <dbReference type="EMBL" id="TID28840.1"/>
    </source>
</evidence>
<dbReference type="Pfam" id="PF07690">
    <property type="entry name" value="MFS_1"/>
    <property type="match status" value="1"/>
</dbReference>
<evidence type="ECO:0000256" key="6">
    <source>
        <dbReference type="SAM" id="MobiDB-lite"/>
    </source>
</evidence>
<dbReference type="OrthoDB" id="9986881at2759"/>
<dbReference type="PANTHER" id="PTHR23502">
    <property type="entry name" value="MAJOR FACILITATOR SUPERFAMILY"/>
    <property type="match status" value="1"/>
</dbReference>
<dbReference type="FunFam" id="1.20.1250.20:FF:000011">
    <property type="entry name" value="MFS multidrug transporter, putative"/>
    <property type="match status" value="1"/>
</dbReference>
<feature type="transmembrane region" description="Helical" evidence="7">
    <location>
        <begin position="145"/>
        <end position="166"/>
    </location>
</feature>
<organism evidence="9 10">
    <name type="scientific">Pichia inconspicua</name>
    <dbReference type="NCBI Taxonomy" id="52247"/>
    <lineage>
        <taxon>Eukaryota</taxon>
        <taxon>Fungi</taxon>
        <taxon>Dikarya</taxon>
        <taxon>Ascomycota</taxon>
        <taxon>Saccharomycotina</taxon>
        <taxon>Pichiomycetes</taxon>
        <taxon>Pichiales</taxon>
        <taxon>Pichiaceae</taxon>
        <taxon>Pichia</taxon>
    </lineage>
</organism>
<feature type="transmembrane region" description="Helical" evidence="7">
    <location>
        <begin position="210"/>
        <end position="227"/>
    </location>
</feature>
<feature type="transmembrane region" description="Helical" evidence="7">
    <location>
        <begin position="514"/>
        <end position="538"/>
    </location>
</feature>
<feature type="transmembrane region" description="Helical" evidence="7">
    <location>
        <begin position="415"/>
        <end position="434"/>
    </location>
</feature>
<evidence type="ECO:0000256" key="5">
    <source>
        <dbReference type="ARBA" id="ARBA00023136"/>
    </source>
</evidence>
<reference evidence="9 10" key="1">
    <citation type="journal article" date="2019" name="Front. Genet.">
        <title>Whole-Genome Sequencing of the Opportunistic Yeast Pathogen Candida inconspicua Uncovers Its Hybrid Origin.</title>
        <authorList>
            <person name="Mixao V."/>
            <person name="Hansen A.P."/>
            <person name="Saus E."/>
            <person name="Boekhout T."/>
            <person name="Lass-Florl C."/>
            <person name="Gabaldon T."/>
        </authorList>
    </citation>
    <scope>NUCLEOTIDE SEQUENCE [LARGE SCALE GENOMIC DNA]</scope>
    <source>
        <strain evidence="9 10">CBS 180</strain>
    </source>
</reference>
<keyword evidence="10" id="KW-1185">Reference proteome</keyword>
<dbReference type="AlphaFoldDB" id="A0A4T0X1P3"/>
<evidence type="ECO:0000256" key="1">
    <source>
        <dbReference type="ARBA" id="ARBA00004141"/>
    </source>
</evidence>
<keyword evidence="2" id="KW-0813">Transport</keyword>
<comment type="caution">
    <text evidence="9">The sequence shown here is derived from an EMBL/GenBank/DDBJ whole genome shotgun (WGS) entry which is preliminary data.</text>
</comment>